<comment type="caution">
    <text evidence="3">The sequence shown here is derived from an EMBL/GenBank/DDBJ whole genome shotgun (WGS) entry which is preliminary data.</text>
</comment>
<dbReference type="Proteomes" id="UP001280121">
    <property type="component" value="Unassembled WGS sequence"/>
</dbReference>
<dbReference type="Gene3D" id="1.20.930.10">
    <property type="entry name" value="Conserved domain common to transcription factors TFIIS, elongin A, CRSP70"/>
    <property type="match status" value="1"/>
</dbReference>
<protein>
    <recommendedName>
        <fullName evidence="2">TFIIS N-terminal domain-containing protein</fullName>
    </recommendedName>
</protein>
<sequence>MQTKVVQNYMTATGQSEELPVDLLQSSMDITFKALKETDVARHVNRLRKPSSKDDVWRLVDYLIFVCLVHLFFI</sequence>
<keyword evidence="1" id="KW-1133">Transmembrane helix</keyword>
<keyword evidence="4" id="KW-1185">Reference proteome</keyword>
<accession>A0AAD9U680</accession>
<evidence type="ECO:0000313" key="4">
    <source>
        <dbReference type="Proteomes" id="UP001280121"/>
    </source>
</evidence>
<gene>
    <name evidence="3" type="ORF">Ddye_015843</name>
</gene>
<dbReference type="PANTHER" id="PTHR47210:SF1">
    <property type="entry name" value="MEDIATOR OF RNA POLYMERASE II TRANSCRIPTION SUBUNIT 26C-RELATED"/>
    <property type="match status" value="1"/>
</dbReference>
<dbReference type="Pfam" id="PF08711">
    <property type="entry name" value="Med26"/>
    <property type="match status" value="1"/>
</dbReference>
<evidence type="ECO:0000259" key="2">
    <source>
        <dbReference type="Pfam" id="PF08711"/>
    </source>
</evidence>
<feature type="domain" description="TFIIS N-terminal" evidence="2">
    <location>
        <begin position="27"/>
        <end position="63"/>
    </location>
</feature>
<keyword evidence="1" id="KW-0472">Membrane</keyword>
<dbReference type="InterPro" id="IPR035441">
    <property type="entry name" value="TFIIS/LEDGF_dom_sf"/>
</dbReference>
<organism evidence="3 4">
    <name type="scientific">Dipteronia dyeriana</name>
    <dbReference type="NCBI Taxonomy" id="168575"/>
    <lineage>
        <taxon>Eukaryota</taxon>
        <taxon>Viridiplantae</taxon>
        <taxon>Streptophyta</taxon>
        <taxon>Embryophyta</taxon>
        <taxon>Tracheophyta</taxon>
        <taxon>Spermatophyta</taxon>
        <taxon>Magnoliopsida</taxon>
        <taxon>eudicotyledons</taxon>
        <taxon>Gunneridae</taxon>
        <taxon>Pentapetalae</taxon>
        <taxon>rosids</taxon>
        <taxon>malvids</taxon>
        <taxon>Sapindales</taxon>
        <taxon>Sapindaceae</taxon>
        <taxon>Hippocastanoideae</taxon>
        <taxon>Acereae</taxon>
        <taxon>Dipteronia</taxon>
    </lineage>
</organism>
<dbReference type="AlphaFoldDB" id="A0AAD9U680"/>
<keyword evidence="1" id="KW-0812">Transmembrane</keyword>
<feature type="transmembrane region" description="Helical" evidence="1">
    <location>
        <begin position="56"/>
        <end position="73"/>
    </location>
</feature>
<evidence type="ECO:0000313" key="3">
    <source>
        <dbReference type="EMBL" id="KAK2648354.1"/>
    </source>
</evidence>
<dbReference type="InterPro" id="IPR017923">
    <property type="entry name" value="TFIIS_N"/>
</dbReference>
<evidence type="ECO:0000256" key="1">
    <source>
        <dbReference type="SAM" id="Phobius"/>
    </source>
</evidence>
<reference evidence="3" key="1">
    <citation type="journal article" date="2023" name="Plant J.">
        <title>Genome sequences and population genomics provide insights into the demographic history, inbreeding, and mutation load of two 'living fossil' tree species of Dipteronia.</title>
        <authorList>
            <person name="Feng Y."/>
            <person name="Comes H.P."/>
            <person name="Chen J."/>
            <person name="Zhu S."/>
            <person name="Lu R."/>
            <person name="Zhang X."/>
            <person name="Li P."/>
            <person name="Qiu J."/>
            <person name="Olsen K.M."/>
            <person name="Qiu Y."/>
        </authorList>
    </citation>
    <scope>NUCLEOTIDE SEQUENCE</scope>
    <source>
        <strain evidence="3">KIB01</strain>
    </source>
</reference>
<dbReference type="InterPro" id="IPR044790">
    <property type="entry name" value="MD26C-like"/>
</dbReference>
<dbReference type="PANTHER" id="PTHR47210">
    <property type="entry name" value="MEDIATOR OF RNA POLYMERASE II TRANSCRIPTION SUBUNIT 26C-RELATED"/>
    <property type="match status" value="1"/>
</dbReference>
<proteinExistence type="predicted"/>
<name>A0AAD9U680_9ROSI</name>
<dbReference type="EMBL" id="JANJYI010000005">
    <property type="protein sequence ID" value="KAK2648354.1"/>
    <property type="molecule type" value="Genomic_DNA"/>
</dbReference>
<dbReference type="SUPFAM" id="SSF47676">
    <property type="entry name" value="Conserved domain common to transcription factors TFIIS, elongin A, CRSP70"/>
    <property type="match status" value="1"/>
</dbReference>